<keyword evidence="3" id="KW-1185">Reference proteome</keyword>
<comment type="caution">
    <text evidence="2">The sequence shown here is derived from an EMBL/GenBank/DDBJ whole genome shotgun (WGS) entry which is preliminary data.</text>
</comment>
<sequence length="162" mass="18464">MVISSYLADVLNKGLINGAFDLTLSMWFENYRKELDMAFQKLQLKKISVFDVLPLHQKNVEEIGSVLIGTLYLEGWKALWHMIKEIYAKAVEYVIWDNCVREIKGRIEKSTRFMDDSAENGNQGNQDEETCPPPDEILEEACTVGDVTLEKDDLGQDSGLSR</sequence>
<evidence type="ECO:0000313" key="3">
    <source>
        <dbReference type="Proteomes" id="UP001372338"/>
    </source>
</evidence>
<dbReference type="Proteomes" id="UP001372338">
    <property type="component" value="Unassembled WGS sequence"/>
</dbReference>
<accession>A0AAN9ED40</accession>
<organism evidence="2 3">
    <name type="scientific">Crotalaria pallida</name>
    <name type="common">Smooth rattlebox</name>
    <name type="synonym">Crotalaria striata</name>
    <dbReference type="NCBI Taxonomy" id="3830"/>
    <lineage>
        <taxon>Eukaryota</taxon>
        <taxon>Viridiplantae</taxon>
        <taxon>Streptophyta</taxon>
        <taxon>Embryophyta</taxon>
        <taxon>Tracheophyta</taxon>
        <taxon>Spermatophyta</taxon>
        <taxon>Magnoliopsida</taxon>
        <taxon>eudicotyledons</taxon>
        <taxon>Gunneridae</taxon>
        <taxon>Pentapetalae</taxon>
        <taxon>rosids</taxon>
        <taxon>fabids</taxon>
        <taxon>Fabales</taxon>
        <taxon>Fabaceae</taxon>
        <taxon>Papilionoideae</taxon>
        <taxon>50 kb inversion clade</taxon>
        <taxon>genistoids sensu lato</taxon>
        <taxon>core genistoids</taxon>
        <taxon>Crotalarieae</taxon>
        <taxon>Crotalaria</taxon>
    </lineage>
</organism>
<protein>
    <submittedName>
        <fullName evidence="2">Uncharacterized protein</fullName>
    </submittedName>
</protein>
<name>A0AAN9ED40_CROPI</name>
<proteinExistence type="predicted"/>
<evidence type="ECO:0000256" key="1">
    <source>
        <dbReference type="SAM" id="MobiDB-lite"/>
    </source>
</evidence>
<feature type="region of interest" description="Disordered" evidence="1">
    <location>
        <begin position="115"/>
        <end position="137"/>
    </location>
</feature>
<dbReference type="EMBL" id="JAYWIO010000006">
    <property type="protein sequence ID" value="KAK7255237.1"/>
    <property type="molecule type" value="Genomic_DNA"/>
</dbReference>
<gene>
    <name evidence="2" type="ORF">RIF29_28643</name>
</gene>
<reference evidence="2 3" key="1">
    <citation type="submission" date="2024-01" db="EMBL/GenBank/DDBJ databases">
        <title>The genomes of 5 underutilized Papilionoideae crops provide insights into root nodulation and disease resistanc.</title>
        <authorList>
            <person name="Yuan L."/>
        </authorList>
    </citation>
    <scope>NUCLEOTIDE SEQUENCE [LARGE SCALE GENOMIC DNA]</scope>
    <source>
        <strain evidence="2">ZHUSHIDOU_FW_LH</strain>
        <tissue evidence="2">Leaf</tissue>
    </source>
</reference>
<dbReference type="AlphaFoldDB" id="A0AAN9ED40"/>
<evidence type="ECO:0000313" key="2">
    <source>
        <dbReference type="EMBL" id="KAK7255237.1"/>
    </source>
</evidence>